<dbReference type="SUPFAM" id="SSF54197">
    <property type="entry name" value="HIT-like"/>
    <property type="match status" value="1"/>
</dbReference>
<name>A0A6C0E1G3_9ZZZZ</name>
<dbReference type="PANTHER" id="PTHR12978:SF0">
    <property type="entry name" value="M7GPPPX DIPHOSPHATASE"/>
    <property type="match status" value="1"/>
</dbReference>
<dbReference type="EMBL" id="MN739704">
    <property type="protein sequence ID" value="QHT22129.1"/>
    <property type="molecule type" value="Genomic_DNA"/>
</dbReference>
<dbReference type="GO" id="GO:0005634">
    <property type="term" value="C:nucleus"/>
    <property type="evidence" value="ECO:0007669"/>
    <property type="project" value="TreeGrafter"/>
</dbReference>
<dbReference type="Pfam" id="PF11969">
    <property type="entry name" value="DcpS_C"/>
    <property type="match status" value="1"/>
</dbReference>
<proteinExistence type="predicted"/>
<evidence type="ECO:0000313" key="1">
    <source>
        <dbReference type="EMBL" id="QHT22129.1"/>
    </source>
</evidence>
<dbReference type="Gene3D" id="3.30.428.10">
    <property type="entry name" value="HIT-like"/>
    <property type="match status" value="1"/>
</dbReference>
<protein>
    <recommendedName>
        <fullName evidence="2">HIT domain-containing protein</fullName>
    </recommendedName>
</protein>
<dbReference type="GO" id="GO:0000932">
    <property type="term" value="C:P-body"/>
    <property type="evidence" value="ECO:0007669"/>
    <property type="project" value="TreeGrafter"/>
</dbReference>
<dbReference type="GO" id="GO:0000290">
    <property type="term" value="P:deadenylation-dependent decapping of nuclear-transcribed mRNA"/>
    <property type="evidence" value="ECO:0007669"/>
    <property type="project" value="InterPro"/>
</dbReference>
<dbReference type="InterPro" id="IPR008594">
    <property type="entry name" value="DcpS/DCS2"/>
</dbReference>
<dbReference type="GO" id="GO:0000340">
    <property type="term" value="F:RNA 7-methylguanosine cap binding"/>
    <property type="evidence" value="ECO:0007669"/>
    <property type="project" value="TreeGrafter"/>
</dbReference>
<reference evidence="1" key="1">
    <citation type="journal article" date="2020" name="Nature">
        <title>Giant virus diversity and host interactions through global metagenomics.</title>
        <authorList>
            <person name="Schulz F."/>
            <person name="Roux S."/>
            <person name="Paez-Espino D."/>
            <person name="Jungbluth S."/>
            <person name="Walsh D.A."/>
            <person name="Denef V.J."/>
            <person name="McMahon K.D."/>
            <person name="Konstantinidis K.T."/>
            <person name="Eloe-Fadrosh E.A."/>
            <person name="Kyrpides N.C."/>
            <person name="Woyke T."/>
        </authorList>
    </citation>
    <scope>NUCLEOTIDE SEQUENCE</scope>
    <source>
        <strain evidence="1">GVMAG-M-3300023179-103</strain>
    </source>
</reference>
<dbReference type="PANTHER" id="PTHR12978">
    <property type="entry name" value="HISTIDINE TRIAD HIT PROTEIN MEMBER"/>
    <property type="match status" value="1"/>
</dbReference>
<organism evidence="1">
    <name type="scientific">viral metagenome</name>
    <dbReference type="NCBI Taxonomy" id="1070528"/>
    <lineage>
        <taxon>unclassified sequences</taxon>
        <taxon>metagenomes</taxon>
        <taxon>organismal metagenomes</taxon>
    </lineage>
</organism>
<accession>A0A6C0E1G3</accession>
<dbReference type="GO" id="GO:0016787">
    <property type="term" value="F:hydrolase activity"/>
    <property type="evidence" value="ECO:0007669"/>
    <property type="project" value="InterPro"/>
</dbReference>
<evidence type="ECO:0008006" key="2">
    <source>
        <dbReference type="Google" id="ProtNLM"/>
    </source>
</evidence>
<dbReference type="InterPro" id="IPR036265">
    <property type="entry name" value="HIT-like_sf"/>
</dbReference>
<dbReference type="AlphaFoldDB" id="A0A6C0E1G3"/>
<sequence length="218" mass="26247">MLSHYTPIDIISIDENSKKLILENDIYKQYEINILVKSHYIFPPISKRKIMIVETYDDYKQFIQNYDKNKDKWIYNIIDKISEQENVIFRDDKYIFIPTFTWDKSINNLHILGFPIDKSLRSLRDLTQKDIIMLKEIKKIGLDIIYKNYGLTDNELKIYIHYNPSTYHLHIHFVNIAYVSVCSSVEYSHLLDTIIFNLELDNYYYQKISLKIENKNIQ</sequence>